<evidence type="ECO:0000313" key="2">
    <source>
        <dbReference type="Proteomes" id="UP000070498"/>
    </source>
</evidence>
<reference evidence="1 2" key="1">
    <citation type="submission" date="2015-11" db="EMBL/GenBank/DDBJ databases">
        <title>Draft genome sequence of Agrobacterium sp. R89-1.</title>
        <authorList>
            <person name="Zahradnik J."/>
            <person name="Kyslikova E."/>
            <person name="Palyzova A."/>
            <person name="Kyslik P."/>
        </authorList>
    </citation>
    <scope>NUCLEOTIDE SEQUENCE [LARGE SCALE GENOMIC DNA]</scope>
    <source>
        <strain evidence="1 2">R89-1</strain>
    </source>
</reference>
<protein>
    <recommendedName>
        <fullName evidence="3">DNA methylase N-4/N-6 domain-containing protein</fullName>
    </recommendedName>
</protein>
<dbReference type="GO" id="GO:0003676">
    <property type="term" value="F:nucleic acid binding"/>
    <property type="evidence" value="ECO:0007669"/>
    <property type="project" value="InterPro"/>
</dbReference>
<dbReference type="OrthoDB" id="9773571at2"/>
<evidence type="ECO:0000313" key="1">
    <source>
        <dbReference type="EMBL" id="KXG87598.1"/>
    </source>
</evidence>
<dbReference type="Gene3D" id="3.40.50.150">
    <property type="entry name" value="Vaccinia Virus protein VP39"/>
    <property type="match status" value="1"/>
</dbReference>
<dbReference type="GO" id="GO:0032259">
    <property type="term" value="P:methylation"/>
    <property type="evidence" value="ECO:0007669"/>
    <property type="project" value="InterPro"/>
</dbReference>
<organism evidence="1 2">
    <name type="scientific">Agrobacterium bohemicum</name>
    <dbReference type="NCBI Taxonomy" id="2052828"/>
    <lineage>
        <taxon>Bacteria</taxon>
        <taxon>Pseudomonadati</taxon>
        <taxon>Pseudomonadota</taxon>
        <taxon>Alphaproteobacteria</taxon>
        <taxon>Hyphomicrobiales</taxon>
        <taxon>Rhizobiaceae</taxon>
        <taxon>Rhizobium/Agrobacterium group</taxon>
        <taxon>Agrobacterium</taxon>
    </lineage>
</organism>
<sequence length="159" mass="17358">MRPANYGVRDGHLVFPEVAVPENTVIHGDCIAVMAGLPAASVDFVLTDPPYICNYRDRQGRTIANDTNVDRLEPACRAIHRLVKPAGHAVHQLLRLDRHRSITVGVGCRRVQGALVTLSSTRTIRPVESGLKRSTNYLHVLSLGELVPDSAMVRGQCSS</sequence>
<dbReference type="PROSITE" id="PS00092">
    <property type="entry name" value="N6_MTASE"/>
    <property type="match status" value="1"/>
</dbReference>
<dbReference type="EMBL" id="LNUW01000004">
    <property type="protein sequence ID" value="KXG87598.1"/>
    <property type="molecule type" value="Genomic_DNA"/>
</dbReference>
<proteinExistence type="predicted"/>
<dbReference type="RefSeq" id="WP_067652597.1">
    <property type="nucleotide sequence ID" value="NZ_KQ961034.1"/>
</dbReference>
<dbReference type="SUPFAM" id="SSF53335">
    <property type="entry name" value="S-adenosyl-L-methionine-dependent methyltransferases"/>
    <property type="match status" value="1"/>
</dbReference>
<dbReference type="AlphaFoldDB" id="A0A135P8B9"/>
<dbReference type="Proteomes" id="UP000070498">
    <property type="component" value="Unassembled WGS sequence"/>
</dbReference>
<keyword evidence="2" id="KW-1185">Reference proteome</keyword>
<dbReference type="GO" id="GO:0008168">
    <property type="term" value="F:methyltransferase activity"/>
    <property type="evidence" value="ECO:0007669"/>
    <property type="project" value="InterPro"/>
</dbReference>
<dbReference type="STRING" id="2052828.ATO67_18295"/>
<dbReference type="InterPro" id="IPR029063">
    <property type="entry name" value="SAM-dependent_MTases_sf"/>
</dbReference>
<comment type="caution">
    <text evidence="1">The sequence shown here is derived from an EMBL/GenBank/DDBJ whole genome shotgun (WGS) entry which is preliminary data.</text>
</comment>
<dbReference type="InterPro" id="IPR002052">
    <property type="entry name" value="DNA_methylase_N6_adenine_CS"/>
</dbReference>
<evidence type="ECO:0008006" key="3">
    <source>
        <dbReference type="Google" id="ProtNLM"/>
    </source>
</evidence>
<name>A0A135P8B9_9HYPH</name>
<accession>A0A135P8B9</accession>
<gene>
    <name evidence="1" type="ORF">ATO67_18295</name>
</gene>